<feature type="domain" description="SnoaL-like" evidence="1">
    <location>
        <begin position="13"/>
        <end position="132"/>
    </location>
</feature>
<reference evidence="3" key="1">
    <citation type="submission" date="2016-10" db="EMBL/GenBank/DDBJ databases">
        <authorList>
            <person name="Varghese N."/>
            <person name="Submissions S."/>
        </authorList>
    </citation>
    <scope>NUCLEOTIDE SEQUENCE [LARGE SCALE GENOMIC DNA]</scope>
    <source>
        <strain evidence="3">CGMCC 4.3568</strain>
    </source>
</reference>
<dbReference type="SUPFAM" id="SSF54427">
    <property type="entry name" value="NTF2-like"/>
    <property type="match status" value="1"/>
</dbReference>
<dbReference type="InterPro" id="IPR032710">
    <property type="entry name" value="NTF2-like_dom_sf"/>
</dbReference>
<dbReference type="STRING" id="490629.SAMN05216266_10444"/>
<dbReference type="AlphaFoldDB" id="A0A1I0XV91"/>
<evidence type="ECO:0000313" key="3">
    <source>
        <dbReference type="Proteomes" id="UP000243799"/>
    </source>
</evidence>
<accession>A0A1I0XV91</accession>
<name>A0A1I0XV91_9PSEU</name>
<dbReference type="Pfam" id="PF13577">
    <property type="entry name" value="SnoaL_4"/>
    <property type="match status" value="1"/>
</dbReference>
<gene>
    <name evidence="2" type="ORF">SAMN05216266_10444</name>
</gene>
<dbReference type="OrthoDB" id="7605094at2"/>
<proteinExistence type="predicted"/>
<evidence type="ECO:0000259" key="1">
    <source>
        <dbReference type="Pfam" id="PF13577"/>
    </source>
</evidence>
<evidence type="ECO:0000313" key="2">
    <source>
        <dbReference type="EMBL" id="SFB04975.1"/>
    </source>
</evidence>
<dbReference type="EMBL" id="FOKG01000004">
    <property type="protein sequence ID" value="SFB04975.1"/>
    <property type="molecule type" value="Genomic_DNA"/>
</dbReference>
<keyword evidence="3" id="KW-1185">Reference proteome</keyword>
<sequence length="152" mass="17303">MEIPQVHGRPSYASEKEIWRTLCAYCAGIDTADFDAVAQLWKHGKWPFADKPGSAPMRRWLDDHVILYDGKTHTKHQLTNTVIDVDDEAGTATFSSYASIWQALPNLPLQPIIYATLNGTFERLDGRWWWKTMEMAPDLLGDTSLHVRTSAR</sequence>
<dbReference type="RefSeq" id="WP_091671725.1">
    <property type="nucleotide sequence ID" value="NZ_FOKG01000004.1"/>
</dbReference>
<protein>
    <submittedName>
        <fullName evidence="2">SnoaL-like domain-containing protein</fullName>
    </submittedName>
</protein>
<dbReference type="InterPro" id="IPR037401">
    <property type="entry name" value="SnoaL-like"/>
</dbReference>
<dbReference type="Proteomes" id="UP000243799">
    <property type="component" value="Unassembled WGS sequence"/>
</dbReference>
<dbReference type="Gene3D" id="3.10.450.50">
    <property type="match status" value="1"/>
</dbReference>
<organism evidence="2 3">
    <name type="scientific">Amycolatopsis marina</name>
    <dbReference type="NCBI Taxonomy" id="490629"/>
    <lineage>
        <taxon>Bacteria</taxon>
        <taxon>Bacillati</taxon>
        <taxon>Actinomycetota</taxon>
        <taxon>Actinomycetes</taxon>
        <taxon>Pseudonocardiales</taxon>
        <taxon>Pseudonocardiaceae</taxon>
        <taxon>Amycolatopsis</taxon>
    </lineage>
</organism>